<proteinExistence type="predicted"/>
<dbReference type="AlphaFoldDB" id="A0AA38NW59"/>
<feature type="compositionally biased region" description="Polar residues" evidence="1">
    <location>
        <begin position="163"/>
        <end position="173"/>
    </location>
</feature>
<evidence type="ECO:0000256" key="1">
    <source>
        <dbReference type="SAM" id="MobiDB-lite"/>
    </source>
</evidence>
<reference evidence="2" key="1">
    <citation type="submission" date="2022-08" db="EMBL/GenBank/DDBJ databases">
        <authorList>
            <consortium name="DOE Joint Genome Institute"/>
            <person name="Min B."/>
            <person name="Riley R."/>
            <person name="Sierra-Patev S."/>
            <person name="Naranjo-Ortiz M."/>
            <person name="Looney B."/>
            <person name="Konkel Z."/>
            <person name="Slot J.C."/>
            <person name="Sakamoto Y."/>
            <person name="Steenwyk J.L."/>
            <person name="Rokas A."/>
            <person name="Carro J."/>
            <person name="Camarero S."/>
            <person name="Ferreira P."/>
            <person name="Molpeceres G."/>
            <person name="Ruiz-Duenas F.J."/>
            <person name="Serrano A."/>
            <person name="Henrissat B."/>
            <person name="Drula E."/>
            <person name="Hughes K.W."/>
            <person name="Mata J.L."/>
            <person name="Ishikawa N.K."/>
            <person name="Vargas-Isla R."/>
            <person name="Ushijima S."/>
            <person name="Smith C.A."/>
            <person name="Ahrendt S."/>
            <person name="Andreopoulos W."/>
            <person name="He G."/>
            <person name="Labutti K."/>
            <person name="Lipzen A."/>
            <person name="Ng V."/>
            <person name="Sandor L."/>
            <person name="Barry K."/>
            <person name="Martinez A.T."/>
            <person name="Xiao Y."/>
            <person name="Gibbons J.G."/>
            <person name="Terashima K."/>
            <person name="Hibbett D.S."/>
            <person name="Grigoriev I.V."/>
        </authorList>
    </citation>
    <scope>NUCLEOTIDE SEQUENCE</scope>
    <source>
        <strain evidence="2">TFB9207</strain>
    </source>
</reference>
<feature type="non-terminal residue" evidence="2">
    <location>
        <position position="1"/>
    </location>
</feature>
<feature type="region of interest" description="Disordered" evidence="1">
    <location>
        <begin position="163"/>
        <end position="193"/>
    </location>
</feature>
<dbReference type="Proteomes" id="UP001163846">
    <property type="component" value="Unassembled WGS sequence"/>
</dbReference>
<name>A0AA38NW59_9AGAR</name>
<protein>
    <submittedName>
        <fullName evidence="2">Uncharacterized protein</fullName>
    </submittedName>
</protein>
<feature type="compositionally biased region" description="Low complexity" evidence="1">
    <location>
        <begin position="174"/>
        <end position="193"/>
    </location>
</feature>
<gene>
    <name evidence="2" type="ORF">F5878DRAFT_549271</name>
</gene>
<evidence type="ECO:0000313" key="3">
    <source>
        <dbReference type="Proteomes" id="UP001163846"/>
    </source>
</evidence>
<sequence>QKYRTRADIATIMSRLCQERNDRQGLAFWDYVMHVVDTLKHDGMSDEEDGEVPMTVGGLSRNHGVKKIMVLHWRHPWFSDLFRIVDSAPAIEKLIFHRAGRAHILRIPVDEATFRPPPVGLSVSYFRPNYLENLYPVDRADLQISNIEIPVYNFVGFDPNQSFSGPVQPSGTQPTPSSATGSGNSGSAFSMEF</sequence>
<keyword evidence="3" id="KW-1185">Reference proteome</keyword>
<dbReference type="EMBL" id="MU807319">
    <property type="protein sequence ID" value="KAJ3831651.1"/>
    <property type="molecule type" value="Genomic_DNA"/>
</dbReference>
<comment type="caution">
    <text evidence="2">The sequence shown here is derived from an EMBL/GenBank/DDBJ whole genome shotgun (WGS) entry which is preliminary data.</text>
</comment>
<organism evidence="2 3">
    <name type="scientific">Lentinula raphanica</name>
    <dbReference type="NCBI Taxonomy" id="153919"/>
    <lineage>
        <taxon>Eukaryota</taxon>
        <taxon>Fungi</taxon>
        <taxon>Dikarya</taxon>
        <taxon>Basidiomycota</taxon>
        <taxon>Agaricomycotina</taxon>
        <taxon>Agaricomycetes</taxon>
        <taxon>Agaricomycetidae</taxon>
        <taxon>Agaricales</taxon>
        <taxon>Marasmiineae</taxon>
        <taxon>Omphalotaceae</taxon>
        <taxon>Lentinula</taxon>
    </lineage>
</organism>
<evidence type="ECO:0000313" key="2">
    <source>
        <dbReference type="EMBL" id="KAJ3831651.1"/>
    </source>
</evidence>
<accession>A0AA38NW59</accession>